<feature type="coiled-coil region" evidence="1">
    <location>
        <begin position="14"/>
        <end position="41"/>
    </location>
</feature>
<protein>
    <submittedName>
        <fullName evidence="2">Uncharacterized protein</fullName>
    </submittedName>
</protein>
<dbReference type="AlphaFoldDB" id="A0A551YK62"/>
<proteinExistence type="predicted"/>
<name>A0A551YK62_MICAE</name>
<keyword evidence="1" id="KW-0175">Coiled coil</keyword>
<reference evidence="2 3" key="1">
    <citation type="submission" date="2019-01" db="EMBL/GenBank/DDBJ databases">
        <title>Coherence of Microcystis species and biogeography revealed through population genomics.</title>
        <authorList>
            <person name="Perez-Carrascal O.M."/>
            <person name="Terrat Y."/>
            <person name="Giani A."/>
            <person name="Fortin N."/>
            <person name="Tromas N."/>
            <person name="Shapiro B.J."/>
        </authorList>
    </citation>
    <scope>NUCLEOTIDE SEQUENCE [LARGE SCALE GENOMIC DNA]</scope>
    <source>
        <strain evidence="2">Ma_QC_C_20070703_M131</strain>
    </source>
</reference>
<sequence length="62" mass="6780">MRSRVASAFGNTGIEVKAATLEAARAELERIRIRKSSLQASRFVVTTSVVPDITVFFKPDLA</sequence>
<gene>
    <name evidence="2" type="ORF">EWV85_03355</name>
</gene>
<comment type="caution">
    <text evidence="2">The sequence shown here is derived from an EMBL/GenBank/DDBJ whole genome shotgun (WGS) entry which is preliminary data.</text>
</comment>
<evidence type="ECO:0000313" key="2">
    <source>
        <dbReference type="EMBL" id="TRT61362.1"/>
    </source>
</evidence>
<evidence type="ECO:0000256" key="1">
    <source>
        <dbReference type="SAM" id="Coils"/>
    </source>
</evidence>
<dbReference type="EMBL" id="SFCA01000036">
    <property type="protein sequence ID" value="TRT61362.1"/>
    <property type="molecule type" value="Genomic_DNA"/>
</dbReference>
<evidence type="ECO:0000313" key="3">
    <source>
        <dbReference type="Proteomes" id="UP000316443"/>
    </source>
</evidence>
<dbReference type="Proteomes" id="UP000316443">
    <property type="component" value="Unassembled WGS sequence"/>
</dbReference>
<organism evidence="2 3">
    <name type="scientific">Microcystis aeruginosa Ma_QC_C_20070703_M131</name>
    <dbReference type="NCBI Taxonomy" id="2486263"/>
    <lineage>
        <taxon>Bacteria</taxon>
        <taxon>Bacillati</taxon>
        <taxon>Cyanobacteriota</taxon>
        <taxon>Cyanophyceae</taxon>
        <taxon>Oscillatoriophycideae</taxon>
        <taxon>Chroococcales</taxon>
        <taxon>Microcystaceae</taxon>
        <taxon>Microcystis</taxon>
    </lineage>
</organism>
<accession>A0A551YK62</accession>